<dbReference type="Proteomes" id="UP000007838">
    <property type="component" value="Chromosome"/>
</dbReference>
<dbReference type="Pfam" id="PF00990">
    <property type="entry name" value="GGDEF"/>
    <property type="match status" value="1"/>
</dbReference>
<keyword evidence="6" id="KW-0472">Membrane</keyword>
<organism evidence="8 9">
    <name type="scientific">Enterobacter ludwigii</name>
    <dbReference type="NCBI Taxonomy" id="299767"/>
    <lineage>
        <taxon>Bacteria</taxon>
        <taxon>Pseudomonadati</taxon>
        <taxon>Pseudomonadota</taxon>
        <taxon>Gammaproteobacteria</taxon>
        <taxon>Enterobacterales</taxon>
        <taxon>Enterobacteriaceae</taxon>
        <taxon>Enterobacter</taxon>
        <taxon>Enterobacter cloacae complex</taxon>
    </lineage>
</organism>
<dbReference type="Pfam" id="PF17158">
    <property type="entry name" value="MASE4"/>
    <property type="match status" value="1"/>
</dbReference>
<keyword evidence="4" id="KW-0547">Nucleotide-binding</keyword>
<accession>G8LDR1</accession>
<evidence type="ECO:0000256" key="6">
    <source>
        <dbReference type="SAM" id="Phobius"/>
    </source>
</evidence>
<dbReference type="AlphaFoldDB" id="G8LDR1"/>
<dbReference type="SUPFAM" id="SSF55073">
    <property type="entry name" value="Nucleotide cyclase"/>
    <property type="match status" value="1"/>
</dbReference>
<dbReference type="CDD" id="cd01949">
    <property type="entry name" value="GGDEF"/>
    <property type="match status" value="1"/>
</dbReference>
<evidence type="ECO:0000313" key="8">
    <source>
        <dbReference type="EMBL" id="AEW73923.1"/>
    </source>
</evidence>
<name>G8LDR1_9ENTR</name>
<comment type="pathway">
    <text evidence="2">Purine metabolism; 3',5'-cyclic di-GMP biosynthesis.</text>
</comment>
<comment type="cofactor">
    <cofactor evidence="1">
        <name>Mg(2+)</name>
        <dbReference type="ChEBI" id="CHEBI:18420"/>
    </cofactor>
</comment>
<evidence type="ECO:0000256" key="2">
    <source>
        <dbReference type="ARBA" id="ARBA00004665"/>
    </source>
</evidence>
<feature type="transmembrane region" description="Helical" evidence="6">
    <location>
        <begin position="171"/>
        <end position="191"/>
    </location>
</feature>
<dbReference type="InterPro" id="IPR029787">
    <property type="entry name" value="Nucleotide_cyclase"/>
</dbReference>
<feature type="transmembrane region" description="Helical" evidence="6">
    <location>
        <begin position="96"/>
        <end position="118"/>
    </location>
</feature>
<sequence length="472" mass="53973">MLSREWCKSLCRFTSFIYAVLMNMNNITLAEKMIVLSGALLFALMIAVNSFFVNDNPGFRVPMTTYLIVMIALFFLDTIIFIFIQMQYASDRSHLSLLILSMAFLSGLIYFIETIIVIQLPEDAGLTHTLKTNDTAVFYFFRQLSFIFLLGLAVWVEKHTARRRFTLRNKVWLALISLIPLVMFPVLAHALSSYNPTWTLTIAAYRPDQYHPVWDVRYVNALIVLWSALACYMTYVTRFSSGVWNSIIVVCLSAITYNFFLLLLDTYNLSLWYISRAVEVFSKLFVICTLLLHVFSLLRFFGDRVNRDPLTQIFNRKYFFEALQRLRMLRTEKGTSIMMLDIDNFKTINDTWGHPVGDRVILAVVDIIKDSIRDNDVFARLGGEEFGLLLPDTDRSMAVAVAERIRQNVEQRTGQGNLYAVPLTVTLSIGVCSAIQENVNSSDIIRDVDEALYEAKHGGKNRTVCRQAAGSV</sequence>
<dbReference type="KEGG" id="eec:EcWSU1_02488"/>
<dbReference type="HOGENOM" id="CLU_000445_11_31_6"/>
<dbReference type="GO" id="GO:0005886">
    <property type="term" value="C:plasma membrane"/>
    <property type="evidence" value="ECO:0007669"/>
    <property type="project" value="TreeGrafter"/>
</dbReference>
<dbReference type="EMBL" id="CP002886">
    <property type="protein sequence ID" value="AEW73923.1"/>
    <property type="molecule type" value="Genomic_DNA"/>
</dbReference>
<dbReference type="EC" id="2.7.7.65" evidence="3"/>
<dbReference type="InterPro" id="IPR000160">
    <property type="entry name" value="GGDEF_dom"/>
</dbReference>
<dbReference type="PANTHER" id="PTHR45138:SF9">
    <property type="entry name" value="DIGUANYLATE CYCLASE DGCM-RELATED"/>
    <property type="match status" value="1"/>
</dbReference>
<dbReference type="InterPro" id="IPR050469">
    <property type="entry name" value="Diguanylate_Cyclase"/>
</dbReference>
<protein>
    <recommendedName>
        <fullName evidence="3">diguanylate cyclase</fullName>
        <ecNumber evidence="3">2.7.7.65</ecNumber>
    </recommendedName>
</protein>
<dbReference type="PANTHER" id="PTHR45138">
    <property type="entry name" value="REGULATORY COMPONENTS OF SENSORY TRANSDUCTION SYSTEM"/>
    <property type="match status" value="1"/>
</dbReference>
<dbReference type="NCBIfam" id="TIGR00254">
    <property type="entry name" value="GGDEF"/>
    <property type="match status" value="1"/>
</dbReference>
<feature type="transmembrane region" description="Helical" evidence="6">
    <location>
        <begin position="243"/>
        <end position="264"/>
    </location>
</feature>
<proteinExistence type="predicted"/>
<evidence type="ECO:0000256" key="5">
    <source>
        <dbReference type="ARBA" id="ARBA00034247"/>
    </source>
</evidence>
<dbReference type="InterPro" id="IPR033424">
    <property type="entry name" value="MASE4"/>
</dbReference>
<dbReference type="GO" id="GO:1902201">
    <property type="term" value="P:negative regulation of bacterial-type flagellum-dependent cell motility"/>
    <property type="evidence" value="ECO:0007669"/>
    <property type="project" value="TreeGrafter"/>
</dbReference>
<keyword evidence="4" id="KW-0342">GTP-binding</keyword>
<keyword evidence="6" id="KW-1133">Transmembrane helix</keyword>
<reference evidence="8 9" key="1">
    <citation type="journal article" date="2011" name="Stand. Genomic Sci.">
        <title>Complete genome of the onion pathogen Enterobacter cloacae EcWSU1.</title>
        <authorList>
            <person name="Humann J.L."/>
            <person name="Wildung M."/>
            <person name="Cheng C.H."/>
            <person name="Lee T."/>
            <person name="Stewart J.E."/>
            <person name="Drew J.C."/>
            <person name="Triplett E.W."/>
            <person name="Main D."/>
            <person name="Schroeder B.K."/>
        </authorList>
    </citation>
    <scope>NUCLEOTIDE SEQUENCE [LARGE SCALE GENOMIC DNA]</scope>
    <source>
        <strain evidence="8 9">EcWSU1</strain>
    </source>
</reference>
<keyword evidence="6" id="KW-0812">Transmembrane</keyword>
<feature type="transmembrane region" description="Helical" evidence="6">
    <location>
        <begin position="284"/>
        <end position="302"/>
    </location>
</feature>
<dbReference type="GO" id="GO:0005525">
    <property type="term" value="F:GTP binding"/>
    <property type="evidence" value="ECO:0007669"/>
    <property type="project" value="UniProtKB-KW"/>
</dbReference>
<evidence type="ECO:0000313" key="9">
    <source>
        <dbReference type="Proteomes" id="UP000007838"/>
    </source>
</evidence>
<dbReference type="eggNOG" id="COG3706">
    <property type="taxonomic scope" value="Bacteria"/>
</dbReference>
<evidence type="ECO:0000259" key="7">
    <source>
        <dbReference type="PROSITE" id="PS50887"/>
    </source>
</evidence>
<dbReference type="InterPro" id="IPR043128">
    <property type="entry name" value="Rev_trsase/Diguanyl_cyclase"/>
</dbReference>
<comment type="catalytic activity">
    <reaction evidence="5">
        <text>2 GTP = 3',3'-c-di-GMP + 2 diphosphate</text>
        <dbReference type="Rhea" id="RHEA:24898"/>
        <dbReference type="ChEBI" id="CHEBI:33019"/>
        <dbReference type="ChEBI" id="CHEBI:37565"/>
        <dbReference type="ChEBI" id="CHEBI:58805"/>
        <dbReference type="EC" id="2.7.7.65"/>
    </reaction>
</comment>
<dbReference type="PROSITE" id="PS50887">
    <property type="entry name" value="GGDEF"/>
    <property type="match status" value="1"/>
</dbReference>
<dbReference type="FunFam" id="3.30.70.270:FF:000001">
    <property type="entry name" value="Diguanylate cyclase domain protein"/>
    <property type="match status" value="1"/>
</dbReference>
<feature type="transmembrane region" description="Helical" evidence="6">
    <location>
        <begin position="33"/>
        <end position="53"/>
    </location>
</feature>
<evidence type="ECO:0000256" key="3">
    <source>
        <dbReference type="ARBA" id="ARBA00012528"/>
    </source>
</evidence>
<feature type="domain" description="GGDEF" evidence="7">
    <location>
        <begin position="333"/>
        <end position="468"/>
    </location>
</feature>
<evidence type="ECO:0000256" key="1">
    <source>
        <dbReference type="ARBA" id="ARBA00001946"/>
    </source>
</evidence>
<dbReference type="Gene3D" id="3.30.70.270">
    <property type="match status" value="1"/>
</dbReference>
<dbReference type="GO" id="GO:0043709">
    <property type="term" value="P:cell adhesion involved in single-species biofilm formation"/>
    <property type="evidence" value="ECO:0007669"/>
    <property type="project" value="TreeGrafter"/>
</dbReference>
<dbReference type="GO" id="GO:0052621">
    <property type="term" value="F:diguanylate cyclase activity"/>
    <property type="evidence" value="ECO:0007669"/>
    <property type="project" value="UniProtKB-EC"/>
</dbReference>
<evidence type="ECO:0000256" key="4">
    <source>
        <dbReference type="ARBA" id="ARBA00023134"/>
    </source>
</evidence>
<feature type="transmembrane region" description="Helical" evidence="6">
    <location>
        <begin position="138"/>
        <end position="156"/>
    </location>
</feature>
<dbReference type="SMART" id="SM00267">
    <property type="entry name" value="GGDEF"/>
    <property type="match status" value="1"/>
</dbReference>
<feature type="transmembrane region" description="Helical" evidence="6">
    <location>
        <begin position="218"/>
        <end position="236"/>
    </location>
</feature>
<feature type="transmembrane region" description="Helical" evidence="6">
    <location>
        <begin position="65"/>
        <end position="84"/>
    </location>
</feature>
<gene>
    <name evidence="8" type="primary">ycdT</name>
    <name evidence="8" type="ORF">EcWSU1_02488</name>
</gene>